<evidence type="ECO:0000256" key="5">
    <source>
        <dbReference type="ARBA" id="ARBA00022692"/>
    </source>
</evidence>
<dbReference type="PANTHER" id="PTHR43357:SF4">
    <property type="entry name" value="INNER MEMBRANE ABC TRANSPORTER PERMEASE PROTEIN YDCV"/>
    <property type="match status" value="1"/>
</dbReference>
<dbReference type="SUPFAM" id="SSF161098">
    <property type="entry name" value="MetI-like"/>
    <property type="match status" value="2"/>
</dbReference>
<evidence type="ECO:0000256" key="6">
    <source>
        <dbReference type="ARBA" id="ARBA00022989"/>
    </source>
</evidence>
<evidence type="ECO:0000256" key="8">
    <source>
        <dbReference type="RuleBase" id="RU363032"/>
    </source>
</evidence>
<dbReference type="Gene3D" id="1.10.3720.10">
    <property type="entry name" value="MetI-like"/>
    <property type="match status" value="2"/>
</dbReference>
<reference evidence="10" key="1">
    <citation type="submission" date="2021-04" db="EMBL/GenBank/DDBJ databases">
        <title>Genomic insights into ecological role and evolution of a novel Thermoplasmata order Candidatus Sysuiplasmatales.</title>
        <authorList>
            <person name="Yuan Y."/>
        </authorList>
    </citation>
    <scope>NUCLEOTIDE SEQUENCE</scope>
    <source>
        <strain evidence="10">YP2-bin.285</strain>
    </source>
</reference>
<feature type="transmembrane region" description="Helical" evidence="8">
    <location>
        <begin position="235"/>
        <end position="259"/>
    </location>
</feature>
<feature type="transmembrane region" description="Helical" evidence="8">
    <location>
        <begin position="376"/>
        <end position="401"/>
    </location>
</feature>
<keyword evidence="5 8" id="KW-0812">Transmembrane</keyword>
<organism evidence="10 11">
    <name type="scientific">Candidatus Sysuiplasma superficiale</name>
    <dbReference type="NCBI Taxonomy" id="2823368"/>
    <lineage>
        <taxon>Archaea</taxon>
        <taxon>Methanobacteriati</taxon>
        <taxon>Thermoplasmatota</taxon>
        <taxon>Thermoplasmata</taxon>
        <taxon>Candidatus Sysuiplasmatales</taxon>
        <taxon>Candidatus Sysuiplasmataceae</taxon>
        <taxon>Candidatus Sysuiplasma</taxon>
    </lineage>
</organism>
<dbReference type="AlphaFoldDB" id="A0A8J7YK71"/>
<evidence type="ECO:0000256" key="2">
    <source>
        <dbReference type="ARBA" id="ARBA00022448"/>
    </source>
</evidence>
<dbReference type="InterPro" id="IPR000515">
    <property type="entry name" value="MetI-like"/>
</dbReference>
<comment type="similarity">
    <text evidence="8">Belongs to the binding-protein-dependent transport system permease family.</text>
</comment>
<protein>
    <submittedName>
        <fullName evidence="10">Iron ABC transporter permease</fullName>
    </submittedName>
</protein>
<comment type="subcellular location">
    <subcellularLocation>
        <location evidence="1">Cell inner membrane</location>
        <topology evidence="1">Multi-pass membrane protein</topology>
    </subcellularLocation>
    <subcellularLocation>
        <location evidence="8">Cell membrane</location>
        <topology evidence="8">Multi-pass membrane protein</topology>
    </subcellularLocation>
</comment>
<dbReference type="GO" id="GO:0055085">
    <property type="term" value="P:transmembrane transport"/>
    <property type="evidence" value="ECO:0007669"/>
    <property type="project" value="InterPro"/>
</dbReference>
<keyword evidence="3" id="KW-1003">Cell membrane</keyword>
<keyword evidence="7 8" id="KW-0472">Membrane</keyword>
<evidence type="ECO:0000259" key="9">
    <source>
        <dbReference type="PROSITE" id="PS50928"/>
    </source>
</evidence>
<dbReference type="PANTHER" id="PTHR43357">
    <property type="entry name" value="INNER MEMBRANE ABC TRANSPORTER PERMEASE PROTEIN YDCV"/>
    <property type="match status" value="1"/>
</dbReference>
<evidence type="ECO:0000313" key="11">
    <source>
        <dbReference type="Proteomes" id="UP000716004"/>
    </source>
</evidence>
<dbReference type="EMBL" id="JAGVSJ010000017">
    <property type="protein sequence ID" value="MBX8632212.1"/>
    <property type="molecule type" value="Genomic_DNA"/>
</dbReference>
<proteinExistence type="inferred from homology"/>
<feature type="transmembrane region" description="Helical" evidence="8">
    <location>
        <begin position="344"/>
        <end position="364"/>
    </location>
</feature>
<gene>
    <name evidence="10" type="ORF">J9259_06820</name>
</gene>
<feature type="transmembrane region" description="Helical" evidence="8">
    <location>
        <begin position="506"/>
        <end position="528"/>
    </location>
</feature>
<dbReference type="CDD" id="cd06261">
    <property type="entry name" value="TM_PBP2"/>
    <property type="match status" value="2"/>
</dbReference>
<keyword evidence="2 8" id="KW-0813">Transport</keyword>
<feature type="transmembrane region" description="Helical" evidence="8">
    <location>
        <begin position="12"/>
        <end position="33"/>
    </location>
</feature>
<sequence length="536" mass="57721">MEANRLSLAGSVAVPLFIGLTVIVPFLLLMISFSTPSYIIQIFGNSASAYITRDALANSLEQGSASALLSFAAGLPLGLFFGRYDFRMKKFLTSYSILPFFLPSIVVVFSFMSSFGNSSAITHIVPALSELSRGFTGIIAVNVFFNAPLIMLMTMVAVAGSDPQLEEASASLGAGSLRRFLTTWGRDGMIYGAWGALLAFIYSFAGFTAPLIIGGQKYFTLEAWIYFLARVLDEIGNAAVTGLIEVILLLIPATVYVIFTRSRFTGIAPLRSFARRGSVSTWFLAGALYTALWLLLETYLFSGVLVSSLAPGGRNIFEGFSLLFAPGLINSIGITTAGALLNSLFYGFITAFSATGLGLLWIYSRRRRARTYSVQDLLLFSPLVISSIVLAFSLSAAFSPYVPLDDVWSLIIMAQTVVAIPVVFRIIDAGFQSIPYNVAESSQILGGNSFFEVELPIARSAISSALLFGFAISLGEFAATNFLASPKFISLTVEIYSLQSIRLFDIANAATALLLIISVALFTLVQTIGEGFVGIR</sequence>
<dbReference type="InterPro" id="IPR035906">
    <property type="entry name" value="MetI-like_sf"/>
</dbReference>
<dbReference type="GO" id="GO:0005886">
    <property type="term" value="C:plasma membrane"/>
    <property type="evidence" value="ECO:0007669"/>
    <property type="project" value="UniProtKB-SubCell"/>
</dbReference>
<dbReference type="PROSITE" id="PS50928">
    <property type="entry name" value="ABC_TM1"/>
    <property type="match status" value="2"/>
</dbReference>
<feature type="transmembrane region" description="Helical" evidence="8">
    <location>
        <begin position="135"/>
        <end position="159"/>
    </location>
</feature>
<feature type="transmembrane region" description="Helical" evidence="8">
    <location>
        <begin position="63"/>
        <end position="82"/>
    </location>
</feature>
<feature type="transmembrane region" description="Helical" evidence="8">
    <location>
        <begin position="279"/>
        <end position="296"/>
    </location>
</feature>
<comment type="caution">
    <text evidence="10">The sequence shown here is derived from an EMBL/GenBank/DDBJ whole genome shotgun (WGS) entry which is preliminary data.</text>
</comment>
<evidence type="ECO:0000256" key="7">
    <source>
        <dbReference type="ARBA" id="ARBA00023136"/>
    </source>
</evidence>
<feature type="transmembrane region" description="Helical" evidence="8">
    <location>
        <begin position="407"/>
        <end position="427"/>
    </location>
</feature>
<name>A0A8J7YK71_9ARCH</name>
<evidence type="ECO:0000256" key="1">
    <source>
        <dbReference type="ARBA" id="ARBA00004429"/>
    </source>
</evidence>
<accession>A0A8J7YK71</accession>
<evidence type="ECO:0000313" key="10">
    <source>
        <dbReference type="EMBL" id="MBX8632212.1"/>
    </source>
</evidence>
<feature type="transmembrane region" description="Helical" evidence="8">
    <location>
        <begin position="188"/>
        <end position="215"/>
    </location>
</feature>
<feature type="domain" description="ABC transmembrane type-1" evidence="9">
    <location>
        <begin position="340"/>
        <end position="525"/>
    </location>
</feature>
<feature type="domain" description="ABC transmembrane type-1" evidence="9">
    <location>
        <begin position="56"/>
        <end position="256"/>
    </location>
</feature>
<dbReference type="Pfam" id="PF00528">
    <property type="entry name" value="BPD_transp_1"/>
    <property type="match status" value="1"/>
</dbReference>
<dbReference type="Proteomes" id="UP000716004">
    <property type="component" value="Unassembled WGS sequence"/>
</dbReference>
<evidence type="ECO:0000256" key="4">
    <source>
        <dbReference type="ARBA" id="ARBA00022519"/>
    </source>
</evidence>
<keyword evidence="4" id="KW-0997">Cell inner membrane</keyword>
<keyword evidence="6 8" id="KW-1133">Transmembrane helix</keyword>
<feature type="transmembrane region" description="Helical" evidence="8">
    <location>
        <begin position="94"/>
        <end position="115"/>
    </location>
</feature>
<evidence type="ECO:0000256" key="3">
    <source>
        <dbReference type="ARBA" id="ARBA00022475"/>
    </source>
</evidence>